<keyword evidence="2" id="KW-1185">Reference proteome</keyword>
<name>A0ACA9SJA9_9GLOM</name>
<protein>
    <submittedName>
        <fullName evidence="1">18251_t:CDS:1</fullName>
    </submittedName>
</protein>
<comment type="caution">
    <text evidence="1">The sequence shown here is derived from an EMBL/GenBank/DDBJ whole genome shotgun (WGS) entry which is preliminary data.</text>
</comment>
<sequence>SAAVKAELKNLKSELKKKNRALAKMDQEKVQKGTFLATNQLISQGAGVKEPKNVVYYDPDENRQVDDKDQTYSLIDRLTDEAGDQLIKQEIRSQDTQKQINNLINSLSTREEILITRLYNKIKPRNLIDIYYLAEEEEKSVLQKELTKVINSRKKVIEEEIKEPKIIALVKEKQEGK</sequence>
<dbReference type="Proteomes" id="UP000789920">
    <property type="component" value="Unassembled WGS sequence"/>
</dbReference>
<reference evidence="1" key="1">
    <citation type="submission" date="2021-06" db="EMBL/GenBank/DDBJ databases">
        <authorList>
            <person name="Kallberg Y."/>
            <person name="Tangrot J."/>
            <person name="Rosling A."/>
        </authorList>
    </citation>
    <scope>NUCLEOTIDE SEQUENCE</scope>
    <source>
        <strain evidence="1">MA461A</strain>
    </source>
</reference>
<evidence type="ECO:0000313" key="1">
    <source>
        <dbReference type="EMBL" id="CAG8838314.1"/>
    </source>
</evidence>
<organism evidence="1 2">
    <name type="scientific">Racocetra persica</name>
    <dbReference type="NCBI Taxonomy" id="160502"/>
    <lineage>
        <taxon>Eukaryota</taxon>
        <taxon>Fungi</taxon>
        <taxon>Fungi incertae sedis</taxon>
        <taxon>Mucoromycota</taxon>
        <taxon>Glomeromycotina</taxon>
        <taxon>Glomeromycetes</taxon>
        <taxon>Diversisporales</taxon>
        <taxon>Gigasporaceae</taxon>
        <taxon>Racocetra</taxon>
    </lineage>
</organism>
<gene>
    <name evidence="1" type="ORF">RPERSI_LOCUS30625</name>
</gene>
<evidence type="ECO:0000313" key="2">
    <source>
        <dbReference type="Proteomes" id="UP000789920"/>
    </source>
</evidence>
<accession>A0ACA9SJA9</accession>
<proteinExistence type="predicted"/>
<feature type="non-terminal residue" evidence="1">
    <location>
        <position position="1"/>
    </location>
</feature>
<dbReference type="EMBL" id="CAJVQC010120170">
    <property type="protein sequence ID" value="CAG8838314.1"/>
    <property type="molecule type" value="Genomic_DNA"/>
</dbReference>